<dbReference type="Gramene" id="Ma01_t23410.1">
    <property type="protein sequence ID" value="Ma01_p23410.1"/>
    <property type="gene ID" value="Ma01_g23410"/>
</dbReference>
<sequence>MIMIREEEVLLGIWSSAVRNLGNEVRASSSKITIVLCKAAMQ</sequence>
<dbReference type="AlphaFoldDB" id="A0A804HXJ0"/>
<accession>A0A804HXJ0</accession>
<gene>
    <name evidence="1" type="ORF">GSMUA_98770.1</name>
</gene>
<evidence type="ECO:0000313" key="2">
    <source>
        <dbReference type="EnsemblPlants" id="Ma01_p23410.1"/>
    </source>
</evidence>
<dbReference type="EnsemblPlants" id="Ma01_t23410.1">
    <property type="protein sequence ID" value="Ma01_p23410.1"/>
    <property type="gene ID" value="Ma01_g23410"/>
</dbReference>
<evidence type="ECO:0000313" key="3">
    <source>
        <dbReference type="Proteomes" id="UP000012960"/>
    </source>
</evidence>
<organism evidence="2 3">
    <name type="scientific">Musa acuminata subsp. malaccensis</name>
    <name type="common">Wild banana</name>
    <name type="synonym">Musa malaccensis</name>
    <dbReference type="NCBI Taxonomy" id="214687"/>
    <lineage>
        <taxon>Eukaryota</taxon>
        <taxon>Viridiplantae</taxon>
        <taxon>Streptophyta</taxon>
        <taxon>Embryophyta</taxon>
        <taxon>Tracheophyta</taxon>
        <taxon>Spermatophyta</taxon>
        <taxon>Magnoliopsida</taxon>
        <taxon>Liliopsida</taxon>
        <taxon>Zingiberales</taxon>
        <taxon>Musaceae</taxon>
        <taxon>Musa</taxon>
    </lineage>
</organism>
<name>A0A804HXJ0_MUSAM</name>
<proteinExistence type="predicted"/>
<dbReference type="InParanoid" id="A0A804HXJ0"/>
<protein>
    <submittedName>
        <fullName evidence="1">(wild Malaysian banana) hypothetical protein</fullName>
    </submittedName>
</protein>
<dbReference type="Proteomes" id="UP000012960">
    <property type="component" value="Unplaced"/>
</dbReference>
<keyword evidence="3" id="KW-1185">Reference proteome</keyword>
<evidence type="ECO:0000313" key="1">
    <source>
        <dbReference type="EMBL" id="CAG1860573.1"/>
    </source>
</evidence>
<dbReference type="EMBL" id="HG996466">
    <property type="protein sequence ID" value="CAG1860573.1"/>
    <property type="molecule type" value="Genomic_DNA"/>
</dbReference>
<reference evidence="1" key="1">
    <citation type="submission" date="2021-03" db="EMBL/GenBank/DDBJ databases">
        <authorList>
            <consortium name="Genoscope - CEA"/>
            <person name="William W."/>
        </authorList>
    </citation>
    <scope>NUCLEOTIDE SEQUENCE</scope>
    <source>
        <strain evidence="1">Doubled-haploid Pahang</strain>
    </source>
</reference>
<reference evidence="2" key="2">
    <citation type="submission" date="2021-05" db="UniProtKB">
        <authorList>
            <consortium name="EnsemblPlants"/>
        </authorList>
    </citation>
    <scope>IDENTIFICATION</scope>
    <source>
        <strain evidence="2">subsp. malaccensis</strain>
    </source>
</reference>